<evidence type="ECO:0000256" key="1">
    <source>
        <dbReference type="ARBA" id="ARBA00023125"/>
    </source>
</evidence>
<dbReference type="Proteomes" id="UP001562178">
    <property type="component" value="Unassembled WGS sequence"/>
</dbReference>
<evidence type="ECO:0000313" key="3">
    <source>
        <dbReference type="EMBL" id="MEY2253961.1"/>
    </source>
</evidence>
<accession>A0ABV4BB23</accession>
<proteinExistence type="predicted"/>
<evidence type="ECO:0000259" key="2">
    <source>
        <dbReference type="PROSITE" id="PS50943"/>
    </source>
</evidence>
<dbReference type="CDD" id="cd00093">
    <property type="entry name" value="HTH_XRE"/>
    <property type="match status" value="1"/>
</dbReference>
<keyword evidence="4" id="KW-1185">Reference proteome</keyword>
<dbReference type="Gene3D" id="1.10.260.40">
    <property type="entry name" value="lambda repressor-like DNA-binding domains"/>
    <property type="match status" value="1"/>
</dbReference>
<dbReference type="EMBL" id="JBGBDC010000013">
    <property type="protein sequence ID" value="MEY2253961.1"/>
    <property type="molecule type" value="Genomic_DNA"/>
</dbReference>
<reference evidence="3 4" key="1">
    <citation type="journal article" date="2016" name="Int. J. Syst. Evol. Microbiol.">
        <title>Description of Comamonas sediminis sp. nov., isolated from lagoon sediments.</title>
        <authorList>
            <person name="Subhash Y."/>
            <person name="Bang J.J."/>
            <person name="You T.H."/>
            <person name="Lee S.S."/>
        </authorList>
    </citation>
    <scope>NUCLEOTIDE SEQUENCE [LARGE SCALE GENOMIC DNA]</scope>
    <source>
        <strain evidence="3 4">JCM 31169</strain>
    </source>
</reference>
<dbReference type="RefSeq" id="WP_312531189.1">
    <property type="nucleotide sequence ID" value="NZ_JBGBDC010000013.1"/>
</dbReference>
<dbReference type="Pfam" id="PF01381">
    <property type="entry name" value="HTH_3"/>
    <property type="match status" value="1"/>
</dbReference>
<dbReference type="SMART" id="SM00530">
    <property type="entry name" value="HTH_XRE"/>
    <property type="match status" value="1"/>
</dbReference>
<evidence type="ECO:0000313" key="4">
    <source>
        <dbReference type="Proteomes" id="UP001562178"/>
    </source>
</evidence>
<dbReference type="InterPro" id="IPR050807">
    <property type="entry name" value="TransReg_Diox_bact_type"/>
</dbReference>
<dbReference type="PANTHER" id="PTHR46797:SF1">
    <property type="entry name" value="METHYLPHOSPHONATE SYNTHASE"/>
    <property type="match status" value="1"/>
</dbReference>
<sequence>MADTTQSITRLVGDRIAEFRRSRKWSQAELACRLQVAPQTIRRLECGTSTPSLQMLENLAAALDVSISDLIVERPAALDDQAVQISAWLSALEAADQTLVTGVIQQLCERMRERRDKH</sequence>
<dbReference type="PANTHER" id="PTHR46797">
    <property type="entry name" value="HTH-TYPE TRANSCRIPTIONAL REGULATOR"/>
    <property type="match status" value="1"/>
</dbReference>
<dbReference type="InterPro" id="IPR010982">
    <property type="entry name" value="Lambda_DNA-bd_dom_sf"/>
</dbReference>
<dbReference type="PROSITE" id="PS50943">
    <property type="entry name" value="HTH_CROC1"/>
    <property type="match status" value="1"/>
</dbReference>
<dbReference type="SUPFAM" id="SSF47413">
    <property type="entry name" value="lambda repressor-like DNA-binding domains"/>
    <property type="match status" value="1"/>
</dbReference>
<protein>
    <submittedName>
        <fullName evidence="3">Helix-turn-helix domain-containing protein</fullName>
    </submittedName>
</protein>
<dbReference type="InterPro" id="IPR001387">
    <property type="entry name" value="Cro/C1-type_HTH"/>
</dbReference>
<organism evidence="3 4">
    <name type="scientific">Comamonas sediminis</name>
    <dbReference type="NCBI Taxonomy" id="1783360"/>
    <lineage>
        <taxon>Bacteria</taxon>
        <taxon>Pseudomonadati</taxon>
        <taxon>Pseudomonadota</taxon>
        <taxon>Betaproteobacteria</taxon>
        <taxon>Burkholderiales</taxon>
        <taxon>Comamonadaceae</taxon>
        <taxon>Comamonas</taxon>
    </lineage>
</organism>
<gene>
    <name evidence="3" type="ORF">AB7A72_23300</name>
</gene>
<comment type="caution">
    <text evidence="3">The sequence shown here is derived from an EMBL/GenBank/DDBJ whole genome shotgun (WGS) entry which is preliminary data.</text>
</comment>
<feature type="domain" description="HTH cro/C1-type" evidence="2">
    <location>
        <begin position="16"/>
        <end position="70"/>
    </location>
</feature>
<keyword evidence="1" id="KW-0238">DNA-binding</keyword>
<name>A0ABV4BB23_9BURK</name>